<protein>
    <recommendedName>
        <fullName evidence="5">O-GlcNAc transferase C-terminal domain-containing protein</fullName>
    </recommendedName>
</protein>
<feature type="domain" description="O-GlcNAc transferase C-terminal" evidence="5">
    <location>
        <begin position="157"/>
        <end position="345"/>
    </location>
</feature>
<dbReference type="PANTHER" id="PTHR44998:SF1">
    <property type="entry name" value="UDP-N-ACETYLGLUCOSAMINE--PEPTIDE N-ACETYLGLUCOSAMINYLTRANSFERASE 110 KDA SUBUNIT"/>
    <property type="match status" value="1"/>
</dbReference>
<dbReference type="Proteomes" id="UP001165396">
    <property type="component" value="Unassembled WGS sequence"/>
</dbReference>
<keyword evidence="2" id="KW-0808">Transferase</keyword>
<dbReference type="Gene3D" id="3.40.50.2000">
    <property type="entry name" value="Glycogen Phosphorylase B"/>
    <property type="match status" value="1"/>
</dbReference>
<gene>
    <name evidence="6" type="ORF">NTA49_12380</name>
</gene>
<dbReference type="SUPFAM" id="SSF53756">
    <property type="entry name" value="UDP-Glycosyltransferase/glycogen phosphorylase"/>
    <property type="match status" value="1"/>
</dbReference>
<sequence>MGYFSVNFHDHANLFLTSGMFAHHDRQHFEINAYALAAPRPSALRDNLAANVSAFHQVHDLSEGDIAGLARKHGLDIAIDLDGYTQNARTGIFAHRAAPIQINYLGFPGTMGAGLFDYMVADDVLIPPEMRGFYDEKILFMPNTYQPTDNSRTFCETLTSRRDFGLPEDAFVICCFNNSNKIGPAEFDIWMRVLSKVDNAVLWLLESNALMTSNLRRAAQERGVSPERLHFAPRVSQAEHLERHRHADIFADTFHYNAHTSASDALWSGLPVLTVPGQQFAARVGASLLGAVGLPELIAETQSRYEEMLMHYAIDADARKAVTAKLAAVRQSSALFDTARYARDLEAGLQQIVLRHRAGQPPKDIRLPT</sequence>
<proteinExistence type="predicted"/>
<feature type="domain" description="O-GlcNAc transferase C-terminal" evidence="5">
    <location>
        <begin position="1"/>
        <end position="154"/>
    </location>
</feature>
<reference evidence="6" key="1">
    <citation type="submission" date="2022-07" db="EMBL/GenBank/DDBJ databases">
        <title>Pseudosulfitobacter sp. strain AP-MA-4, whole genome sequence.</title>
        <authorList>
            <person name="Jiang Y."/>
        </authorList>
    </citation>
    <scope>NUCLEOTIDE SEQUENCE</scope>
    <source>
        <strain evidence="6">AP-MA-4</strain>
    </source>
</reference>
<dbReference type="Pfam" id="PF13844">
    <property type="entry name" value="Glyco_transf_41"/>
    <property type="match status" value="2"/>
</dbReference>
<comment type="pathway">
    <text evidence="1">Protein modification; protein glycosylation.</text>
</comment>
<dbReference type="Gene3D" id="3.40.50.11380">
    <property type="match status" value="1"/>
</dbReference>
<evidence type="ECO:0000256" key="2">
    <source>
        <dbReference type="ARBA" id="ARBA00022679"/>
    </source>
</evidence>
<dbReference type="EMBL" id="JANKJG010000009">
    <property type="protein sequence ID" value="MCR8827333.1"/>
    <property type="molecule type" value="Genomic_DNA"/>
</dbReference>
<evidence type="ECO:0000256" key="1">
    <source>
        <dbReference type="ARBA" id="ARBA00004922"/>
    </source>
</evidence>
<evidence type="ECO:0000313" key="6">
    <source>
        <dbReference type="EMBL" id="MCR8827333.1"/>
    </source>
</evidence>
<evidence type="ECO:0000256" key="3">
    <source>
        <dbReference type="ARBA" id="ARBA00022737"/>
    </source>
</evidence>
<evidence type="ECO:0000313" key="7">
    <source>
        <dbReference type="Proteomes" id="UP001165396"/>
    </source>
</evidence>
<organism evidence="6 7">
    <name type="scientific">Pseudosulfitobacter koreensis</name>
    <dbReference type="NCBI Taxonomy" id="2968472"/>
    <lineage>
        <taxon>Bacteria</taxon>
        <taxon>Pseudomonadati</taxon>
        <taxon>Pseudomonadota</taxon>
        <taxon>Alphaproteobacteria</taxon>
        <taxon>Rhodobacterales</taxon>
        <taxon>Roseobacteraceae</taxon>
        <taxon>Pseudosulfitobacter</taxon>
    </lineage>
</organism>
<dbReference type="InterPro" id="IPR029489">
    <property type="entry name" value="OGT/SEC/SPY_C"/>
</dbReference>
<name>A0ABT1Z2J1_9RHOB</name>
<keyword evidence="7" id="KW-1185">Reference proteome</keyword>
<keyword evidence="4" id="KW-0802">TPR repeat</keyword>
<evidence type="ECO:0000256" key="4">
    <source>
        <dbReference type="ARBA" id="ARBA00022803"/>
    </source>
</evidence>
<accession>A0ABT1Z2J1</accession>
<dbReference type="PANTHER" id="PTHR44998">
    <property type="match status" value="1"/>
</dbReference>
<keyword evidence="3" id="KW-0677">Repeat</keyword>
<comment type="caution">
    <text evidence="6">The sequence shown here is derived from an EMBL/GenBank/DDBJ whole genome shotgun (WGS) entry which is preliminary data.</text>
</comment>
<evidence type="ECO:0000259" key="5">
    <source>
        <dbReference type="Pfam" id="PF13844"/>
    </source>
</evidence>